<dbReference type="PANTHER" id="PTHR24106">
    <property type="entry name" value="NACHT, LRR AND CARD DOMAINS-CONTAINING"/>
    <property type="match status" value="1"/>
</dbReference>
<dbReference type="Pfam" id="PF05729">
    <property type="entry name" value="NACHT"/>
    <property type="match status" value="1"/>
</dbReference>
<evidence type="ECO:0000256" key="2">
    <source>
        <dbReference type="ARBA" id="ARBA00022737"/>
    </source>
</evidence>
<sequence length="330" mass="35171">EPGLLGSLPSSEATAGCHGGGVDRERLGTAQLWGPDLGPSPKQQGHLSLVQQVRSQLCTNACDARSCGLLEIRYTPLLLLDYPGPTAPPGHEHLALAAHRARLLPLHAPRRLPLRHLLAPLPTETQAPRRVALSGAAGIGKSVTVQKILHDWALGAAFQGPLCALDFSCRELSMMSSPVTLEGLICAKRPHLQEVLPELLARPGDLLVLVDGLDEFRHPLDGGTPRHRPGHPAHVKELLRGLIDGTLLPGAAVVVTSRPCPALSVDPVALLPCSLCGNCLGSEGARRLWEALRENRTLEELYLDITGITDSGLDNLVPCLLANSTLRLLT</sequence>
<evidence type="ECO:0000313" key="7">
    <source>
        <dbReference type="Ensembl" id="ENSTMTP00000013105.1"/>
    </source>
</evidence>
<dbReference type="Gene3D" id="3.80.10.10">
    <property type="entry name" value="Ribonuclease Inhibitor"/>
    <property type="match status" value="1"/>
</dbReference>
<proteinExistence type="predicted"/>
<dbReference type="PROSITE" id="PS50837">
    <property type="entry name" value="NACHT"/>
    <property type="match status" value="1"/>
</dbReference>
<dbReference type="AlphaFoldDB" id="A0A674IVW3"/>
<dbReference type="InParanoid" id="A0A674IVW3"/>
<accession>A0A674IVW3</accession>
<dbReference type="InterPro" id="IPR032675">
    <property type="entry name" value="LRR_dom_sf"/>
</dbReference>
<dbReference type="SUPFAM" id="SSF52540">
    <property type="entry name" value="P-loop containing nucleoside triphosphate hydrolases"/>
    <property type="match status" value="1"/>
</dbReference>
<dbReference type="SUPFAM" id="SSF52047">
    <property type="entry name" value="RNI-like"/>
    <property type="match status" value="1"/>
</dbReference>
<dbReference type="GeneTree" id="ENSGT01070000253760"/>
<organism evidence="7 8">
    <name type="scientific">Terrapene triunguis</name>
    <name type="common">Three-toed box turtle</name>
    <dbReference type="NCBI Taxonomy" id="2587831"/>
    <lineage>
        <taxon>Eukaryota</taxon>
        <taxon>Metazoa</taxon>
        <taxon>Chordata</taxon>
        <taxon>Craniata</taxon>
        <taxon>Vertebrata</taxon>
        <taxon>Euteleostomi</taxon>
        <taxon>Archelosauria</taxon>
        <taxon>Testudinata</taxon>
        <taxon>Testudines</taxon>
        <taxon>Cryptodira</taxon>
        <taxon>Durocryptodira</taxon>
        <taxon>Testudinoidea</taxon>
        <taxon>Emydidae</taxon>
        <taxon>Terrapene</taxon>
    </lineage>
</organism>
<evidence type="ECO:0000256" key="1">
    <source>
        <dbReference type="ARBA" id="ARBA00022614"/>
    </source>
</evidence>
<feature type="region of interest" description="Disordered" evidence="5">
    <location>
        <begin position="1"/>
        <end position="21"/>
    </location>
</feature>
<protein>
    <recommendedName>
        <fullName evidence="6">NACHT domain-containing protein</fullName>
    </recommendedName>
</protein>
<name>A0A674IVW3_9SAUR</name>
<dbReference type="Gene3D" id="3.40.50.300">
    <property type="entry name" value="P-loop containing nucleotide triphosphate hydrolases"/>
    <property type="match status" value="1"/>
</dbReference>
<reference evidence="7" key="2">
    <citation type="submission" date="2025-09" db="UniProtKB">
        <authorList>
            <consortium name="Ensembl"/>
        </authorList>
    </citation>
    <scope>IDENTIFICATION</scope>
</reference>
<dbReference type="Ensembl" id="ENSTMTT00000013554.1">
    <property type="protein sequence ID" value="ENSTMTP00000013105.1"/>
    <property type="gene ID" value="ENSTMTG00000009480.1"/>
</dbReference>
<keyword evidence="4" id="KW-0067">ATP-binding</keyword>
<evidence type="ECO:0000256" key="5">
    <source>
        <dbReference type="SAM" id="MobiDB-lite"/>
    </source>
</evidence>
<evidence type="ECO:0000313" key="8">
    <source>
        <dbReference type="Proteomes" id="UP000472274"/>
    </source>
</evidence>
<keyword evidence="2" id="KW-0677">Repeat</keyword>
<keyword evidence="8" id="KW-1185">Reference proteome</keyword>
<dbReference type="Proteomes" id="UP000472274">
    <property type="component" value="Unplaced"/>
</dbReference>
<keyword evidence="3" id="KW-0547">Nucleotide-binding</keyword>
<dbReference type="InterPro" id="IPR027417">
    <property type="entry name" value="P-loop_NTPase"/>
</dbReference>
<dbReference type="GO" id="GO:0005524">
    <property type="term" value="F:ATP binding"/>
    <property type="evidence" value="ECO:0007669"/>
    <property type="project" value="UniProtKB-KW"/>
</dbReference>
<reference evidence="7" key="1">
    <citation type="submission" date="2025-08" db="UniProtKB">
        <authorList>
            <consortium name="Ensembl"/>
        </authorList>
    </citation>
    <scope>IDENTIFICATION</scope>
</reference>
<dbReference type="InterPro" id="IPR051261">
    <property type="entry name" value="NLR"/>
</dbReference>
<evidence type="ECO:0000259" key="6">
    <source>
        <dbReference type="PROSITE" id="PS50837"/>
    </source>
</evidence>
<evidence type="ECO:0000256" key="3">
    <source>
        <dbReference type="ARBA" id="ARBA00022741"/>
    </source>
</evidence>
<dbReference type="InterPro" id="IPR007111">
    <property type="entry name" value="NACHT_NTPase"/>
</dbReference>
<feature type="domain" description="NACHT" evidence="6">
    <location>
        <begin position="129"/>
        <end position="259"/>
    </location>
</feature>
<keyword evidence="1" id="KW-0433">Leucine-rich repeat</keyword>
<evidence type="ECO:0000256" key="4">
    <source>
        <dbReference type="ARBA" id="ARBA00022840"/>
    </source>
</evidence>